<organism evidence="1 2">
    <name type="scientific">Cellulomonas bogoriensis 69B4 = DSM 16987</name>
    <dbReference type="NCBI Taxonomy" id="1386082"/>
    <lineage>
        <taxon>Bacteria</taxon>
        <taxon>Bacillati</taxon>
        <taxon>Actinomycetota</taxon>
        <taxon>Actinomycetes</taxon>
        <taxon>Micrococcales</taxon>
        <taxon>Cellulomonadaceae</taxon>
        <taxon>Cellulomonas</taxon>
    </lineage>
</organism>
<dbReference type="RefSeq" id="WP_052104804.1">
    <property type="nucleotide sequence ID" value="NZ_AXCZ01000003.1"/>
</dbReference>
<evidence type="ECO:0000313" key="1">
    <source>
        <dbReference type="EMBL" id="KGM14425.1"/>
    </source>
</evidence>
<evidence type="ECO:0000313" key="2">
    <source>
        <dbReference type="Proteomes" id="UP000054314"/>
    </source>
</evidence>
<proteinExistence type="predicted"/>
<keyword evidence="2" id="KW-1185">Reference proteome</keyword>
<reference evidence="1 2" key="1">
    <citation type="submission" date="2013-08" db="EMBL/GenBank/DDBJ databases">
        <title>Genome sequencing of Cellulomonas bogoriensis 69B4.</title>
        <authorList>
            <person name="Chen F."/>
            <person name="Li Y."/>
            <person name="Wang G."/>
        </authorList>
    </citation>
    <scope>NUCLEOTIDE SEQUENCE [LARGE SCALE GENOMIC DNA]</scope>
    <source>
        <strain evidence="1 2">69B4</strain>
    </source>
</reference>
<comment type="caution">
    <text evidence="1">The sequence shown here is derived from an EMBL/GenBank/DDBJ whole genome shotgun (WGS) entry which is preliminary data.</text>
</comment>
<accession>A0A0A0C2L2</accession>
<dbReference type="EMBL" id="AXCZ01000003">
    <property type="protein sequence ID" value="KGM14425.1"/>
    <property type="molecule type" value="Genomic_DNA"/>
</dbReference>
<name>A0A0A0C2L2_9CELL</name>
<protein>
    <submittedName>
        <fullName evidence="1">Uncharacterized protein</fullName>
    </submittedName>
</protein>
<dbReference type="AlphaFoldDB" id="A0A0A0C2L2"/>
<dbReference type="Proteomes" id="UP000054314">
    <property type="component" value="Unassembled WGS sequence"/>
</dbReference>
<sequence>MTFLVQARSAVRDVWIQPRWEGKPALGPWHSADGRDVVDLIAGGDLDQISFPVWFQAFGRGTRWGDMLWTGGLPCKVASTRFVAVLESIGATGWRTFEVDLRAKGGDPVPGYLGIATTGPGDDLDVTHLFGFQNLALRVKRHVLEALLGAGVDQFDHEPLDE</sequence>
<gene>
    <name evidence="1" type="ORF">N869_11025</name>
</gene>
<dbReference type="OrthoDB" id="4931707at2"/>